<dbReference type="SUPFAM" id="SSF55874">
    <property type="entry name" value="ATPase domain of HSP90 chaperone/DNA topoisomerase II/histidine kinase"/>
    <property type="match status" value="1"/>
</dbReference>
<keyword evidence="4" id="KW-0808">Transferase</keyword>
<dbReference type="EMBL" id="RAWG01000031">
    <property type="protein sequence ID" value="RKH45751.1"/>
    <property type="molecule type" value="Genomic_DNA"/>
</dbReference>
<dbReference type="InterPro" id="IPR036097">
    <property type="entry name" value="HisK_dim/P_sf"/>
</dbReference>
<dbReference type="InterPro" id="IPR036890">
    <property type="entry name" value="HATPase_C_sf"/>
</dbReference>
<dbReference type="Pfam" id="PF00512">
    <property type="entry name" value="HisKA"/>
    <property type="match status" value="1"/>
</dbReference>
<feature type="domain" description="PAC" evidence="8">
    <location>
        <begin position="395"/>
        <end position="447"/>
    </location>
</feature>
<dbReference type="PROSITE" id="PS50112">
    <property type="entry name" value="PAS"/>
    <property type="match status" value="1"/>
</dbReference>
<dbReference type="PROSITE" id="PS50109">
    <property type="entry name" value="HIS_KIN"/>
    <property type="match status" value="1"/>
</dbReference>
<dbReference type="InterPro" id="IPR035965">
    <property type="entry name" value="PAS-like_dom_sf"/>
</dbReference>
<dbReference type="EC" id="2.7.13.3" evidence="2"/>
<evidence type="ECO:0000256" key="1">
    <source>
        <dbReference type="ARBA" id="ARBA00000085"/>
    </source>
</evidence>
<dbReference type="Pfam" id="PF08448">
    <property type="entry name" value="PAS_4"/>
    <property type="match status" value="1"/>
</dbReference>
<comment type="caution">
    <text evidence="9">The sequence shown here is derived from an EMBL/GenBank/DDBJ whole genome shotgun (WGS) entry which is preliminary data.</text>
</comment>
<dbReference type="SUPFAM" id="SSF55781">
    <property type="entry name" value="GAF domain-like"/>
    <property type="match status" value="1"/>
</dbReference>
<dbReference type="SUPFAM" id="SSF55785">
    <property type="entry name" value="PYP-like sensor domain (PAS domain)"/>
    <property type="match status" value="3"/>
</dbReference>
<dbReference type="CDD" id="cd00075">
    <property type="entry name" value="HATPase"/>
    <property type="match status" value="1"/>
</dbReference>
<dbReference type="Pfam" id="PF01590">
    <property type="entry name" value="GAF"/>
    <property type="match status" value="1"/>
</dbReference>
<reference evidence="10" key="1">
    <citation type="submission" date="2018-09" db="EMBL/GenBank/DDBJ databases">
        <authorList>
            <person name="Livingstone P.G."/>
            <person name="Whitworth D.E."/>
        </authorList>
    </citation>
    <scope>NUCLEOTIDE SEQUENCE [LARGE SCALE GENOMIC DNA]</scope>
    <source>
        <strain evidence="10">CA040B</strain>
    </source>
</reference>
<dbReference type="Pfam" id="PF02518">
    <property type="entry name" value="HATPase_c"/>
    <property type="match status" value="1"/>
</dbReference>
<dbReference type="InterPro" id="IPR005467">
    <property type="entry name" value="His_kinase_dom"/>
</dbReference>
<dbReference type="InterPro" id="IPR001610">
    <property type="entry name" value="PAC"/>
</dbReference>
<evidence type="ECO:0000256" key="5">
    <source>
        <dbReference type="ARBA" id="ARBA00022777"/>
    </source>
</evidence>
<dbReference type="SMART" id="SM00387">
    <property type="entry name" value="HATPase_c"/>
    <property type="match status" value="1"/>
</dbReference>
<name>A0A3A8NU98_9BACT</name>
<dbReference type="SMART" id="SM00388">
    <property type="entry name" value="HisKA"/>
    <property type="match status" value="1"/>
</dbReference>
<dbReference type="OrthoDB" id="5522855at2"/>
<evidence type="ECO:0000313" key="9">
    <source>
        <dbReference type="EMBL" id="RKH45751.1"/>
    </source>
</evidence>
<dbReference type="FunFam" id="3.30.565.10:FF:000006">
    <property type="entry name" value="Sensor histidine kinase WalK"/>
    <property type="match status" value="1"/>
</dbReference>
<dbReference type="InterPro" id="IPR013656">
    <property type="entry name" value="PAS_4"/>
</dbReference>
<evidence type="ECO:0000256" key="3">
    <source>
        <dbReference type="ARBA" id="ARBA00022553"/>
    </source>
</evidence>
<dbReference type="SMART" id="SM00065">
    <property type="entry name" value="GAF"/>
    <property type="match status" value="1"/>
</dbReference>
<dbReference type="PROSITE" id="PS50113">
    <property type="entry name" value="PAC"/>
    <property type="match status" value="3"/>
</dbReference>
<organism evidence="9 10">
    <name type="scientific">Corallococcus sicarius</name>
    <dbReference type="NCBI Taxonomy" id="2316726"/>
    <lineage>
        <taxon>Bacteria</taxon>
        <taxon>Pseudomonadati</taxon>
        <taxon>Myxococcota</taxon>
        <taxon>Myxococcia</taxon>
        <taxon>Myxococcales</taxon>
        <taxon>Cystobacterineae</taxon>
        <taxon>Myxococcaceae</taxon>
        <taxon>Corallococcus</taxon>
    </lineage>
</organism>
<dbReference type="InterPro" id="IPR000700">
    <property type="entry name" value="PAS-assoc_C"/>
</dbReference>
<dbReference type="SMART" id="SM00086">
    <property type="entry name" value="PAC"/>
    <property type="match status" value="2"/>
</dbReference>
<dbReference type="Gene3D" id="3.30.450.40">
    <property type="match status" value="1"/>
</dbReference>
<dbReference type="Gene3D" id="2.10.70.100">
    <property type="match status" value="1"/>
</dbReference>
<dbReference type="SUPFAM" id="SSF47384">
    <property type="entry name" value="Homodimeric domain of signal transducing histidine kinase"/>
    <property type="match status" value="1"/>
</dbReference>
<dbReference type="NCBIfam" id="TIGR00229">
    <property type="entry name" value="sensory_box"/>
    <property type="match status" value="2"/>
</dbReference>
<dbReference type="Pfam" id="PF08447">
    <property type="entry name" value="PAS_3"/>
    <property type="match status" value="2"/>
</dbReference>
<comment type="catalytic activity">
    <reaction evidence="1">
        <text>ATP + protein L-histidine = ADP + protein N-phospho-L-histidine.</text>
        <dbReference type="EC" id="2.7.13.3"/>
    </reaction>
</comment>
<feature type="domain" description="PAC" evidence="8">
    <location>
        <begin position="539"/>
        <end position="594"/>
    </location>
</feature>
<dbReference type="InterPro" id="IPR000014">
    <property type="entry name" value="PAS"/>
</dbReference>
<dbReference type="PANTHER" id="PTHR43304">
    <property type="entry name" value="PHYTOCHROME-LIKE PROTEIN CPH1"/>
    <property type="match status" value="1"/>
</dbReference>
<dbReference type="InterPro" id="IPR003661">
    <property type="entry name" value="HisK_dim/P_dom"/>
</dbReference>
<evidence type="ECO:0000256" key="4">
    <source>
        <dbReference type="ARBA" id="ARBA00022679"/>
    </source>
</evidence>
<dbReference type="InterPro" id="IPR004358">
    <property type="entry name" value="Sig_transdc_His_kin-like_C"/>
</dbReference>
<dbReference type="InterPro" id="IPR003018">
    <property type="entry name" value="GAF"/>
</dbReference>
<evidence type="ECO:0000313" key="10">
    <source>
        <dbReference type="Proteomes" id="UP000273405"/>
    </source>
</evidence>
<protein>
    <recommendedName>
        <fullName evidence="2">histidine kinase</fullName>
        <ecNumber evidence="2">2.7.13.3</ecNumber>
    </recommendedName>
</protein>
<dbReference type="Gene3D" id="3.30.450.20">
    <property type="entry name" value="PAS domain"/>
    <property type="match status" value="3"/>
</dbReference>
<gene>
    <name evidence="9" type="ORF">D7X12_07225</name>
</gene>
<evidence type="ECO:0000259" key="6">
    <source>
        <dbReference type="PROSITE" id="PS50109"/>
    </source>
</evidence>
<feature type="domain" description="PAC" evidence="8">
    <location>
        <begin position="678"/>
        <end position="733"/>
    </location>
</feature>
<dbReference type="RefSeq" id="WP_120624520.1">
    <property type="nucleotide sequence ID" value="NZ_RAWG01000031.1"/>
</dbReference>
<feature type="domain" description="PAS" evidence="7">
    <location>
        <begin position="319"/>
        <end position="391"/>
    </location>
</feature>
<dbReference type="Proteomes" id="UP000273405">
    <property type="component" value="Unassembled WGS sequence"/>
</dbReference>
<sequence>MKHLADLIEANTEALVHRFVEELRGRESLQGLKPSEIITTLPEYLRAVAGICRHGPTPERLQTRRRLEEAHINLRLRVGATQEDVTDEYTLLGRLIPRLWSDARPEQKPCAPELQCLFEQLENAMDHVVVLFSGYTLEDRQREKRFLRQLDALAPRELAAREDLHARLKPLVDTVRRALKASGAELFLVEPDGRTLVAVTNTKSDAPGLGTRRVDSQGPSFLGRVARSEEPLVLAQARGLAASEREGLDAQGFSTLLGLRLWPHGELMGVLCVGFTEGRPVPPQTKRFLETLVEYLSGILDRALLMGKLHEAHEQMAASETRYRLATQAATDAVWDWDLVTNRLTWSGGLHNLTGFTPEEAGATVDWWVAHIHPEERERMERGIHAALQGTQGRWQDEYRFQDRHGDYVRVRDTGVIRRDAQGRGVRMVGAMQDITTRWKTEAGREQLLQEARTARVQADLELERLNTLLHQAPVALAILQGPTHVVELANPRILQLWGRTRAHVLHRPVLEALPEVKGQGIQELLDGVFTTGVPYVGQELLVRLARSPGGALEDVYFNFVYQPLLRAEGDVEGILVVATEVTESVRARQRTEALASTLRTSEERLRLAQDAADMGSWDIQPLTGEASWNPRFRALTGLPPDGEVSLSEAMQFVLEEDRPVVEQAMAEANRPGGSGEYACEFRVTRPGGDGQKVRWISGRGQTHFGPDGLPARFVGTALDVTERKRAEAEARQRAEFEQYLVGIVSHDLRNPLSAILLGTSSLLRRDELDERSIKAVLRIQASAERAVRMIRDLLDFTQARVGGGIPVHCQDLDLVAVVQQVAEEVQVNFPERVLRTVTTGPDTRGRWDPDRIAQVITNLVSNALKYSPEGTPVTVRVGGTGQSAVLEVHNTGDPIPADLLPRLFQPMQRGGPGMDRTTRSVGLGLYIVRHIVDAHGGTIDVTSTAEAGTTFTVRLPRAGVRPPGKT</sequence>
<dbReference type="InterPro" id="IPR013655">
    <property type="entry name" value="PAS_fold_3"/>
</dbReference>
<dbReference type="PRINTS" id="PR00344">
    <property type="entry name" value="BCTRLSENSOR"/>
</dbReference>
<dbReference type="GO" id="GO:0000155">
    <property type="term" value="F:phosphorelay sensor kinase activity"/>
    <property type="evidence" value="ECO:0007669"/>
    <property type="project" value="InterPro"/>
</dbReference>
<evidence type="ECO:0000259" key="7">
    <source>
        <dbReference type="PROSITE" id="PS50112"/>
    </source>
</evidence>
<keyword evidence="5" id="KW-0418">Kinase</keyword>
<dbReference type="PANTHER" id="PTHR43304:SF1">
    <property type="entry name" value="PAC DOMAIN-CONTAINING PROTEIN"/>
    <property type="match status" value="1"/>
</dbReference>
<keyword evidence="10" id="KW-1185">Reference proteome</keyword>
<dbReference type="SMART" id="SM00091">
    <property type="entry name" value="PAS"/>
    <property type="match status" value="3"/>
</dbReference>
<proteinExistence type="predicted"/>
<dbReference type="InterPro" id="IPR029016">
    <property type="entry name" value="GAF-like_dom_sf"/>
</dbReference>
<accession>A0A3A8NU98</accession>
<dbReference type="Gene3D" id="3.30.565.10">
    <property type="entry name" value="Histidine kinase-like ATPase, C-terminal domain"/>
    <property type="match status" value="1"/>
</dbReference>
<feature type="domain" description="Histidine kinase" evidence="6">
    <location>
        <begin position="744"/>
        <end position="960"/>
    </location>
</feature>
<dbReference type="Gene3D" id="1.10.287.130">
    <property type="match status" value="1"/>
</dbReference>
<dbReference type="InterPro" id="IPR052162">
    <property type="entry name" value="Sensor_kinase/Photoreceptor"/>
</dbReference>
<dbReference type="InterPro" id="IPR003594">
    <property type="entry name" value="HATPase_dom"/>
</dbReference>
<evidence type="ECO:0000259" key="8">
    <source>
        <dbReference type="PROSITE" id="PS50113"/>
    </source>
</evidence>
<dbReference type="CDD" id="cd00082">
    <property type="entry name" value="HisKA"/>
    <property type="match status" value="1"/>
</dbReference>
<keyword evidence="3" id="KW-0597">Phosphoprotein</keyword>
<evidence type="ECO:0000256" key="2">
    <source>
        <dbReference type="ARBA" id="ARBA00012438"/>
    </source>
</evidence>
<dbReference type="AlphaFoldDB" id="A0A3A8NU98"/>
<dbReference type="CDD" id="cd00130">
    <property type="entry name" value="PAS"/>
    <property type="match status" value="2"/>
</dbReference>